<evidence type="ECO:0000313" key="2">
    <source>
        <dbReference type="Proteomes" id="UP001177670"/>
    </source>
</evidence>
<reference evidence="1" key="1">
    <citation type="submission" date="2021-10" db="EMBL/GenBank/DDBJ databases">
        <title>Melipona bicolor Genome sequencing and assembly.</title>
        <authorList>
            <person name="Araujo N.S."/>
            <person name="Arias M.C."/>
        </authorList>
    </citation>
    <scope>NUCLEOTIDE SEQUENCE</scope>
    <source>
        <strain evidence="1">USP_2M_L1-L4_2017</strain>
        <tissue evidence="1">Whole body</tissue>
    </source>
</reference>
<dbReference type="AlphaFoldDB" id="A0AA40KEX0"/>
<organism evidence="1 2">
    <name type="scientific">Melipona bicolor</name>
    <dbReference type="NCBI Taxonomy" id="60889"/>
    <lineage>
        <taxon>Eukaryota</taxon>
        <taxon>Metazoa</taxon>
        <taxon>Ecdysozoa</taxon>
        <taxon>Arthropoda</taxon>
        <taxon>Hexapoda</taxon>
        <taxon>Insecta</taxon>
        <taxon>Pterygota</taxon>
        <taxon>Neoptera</taxon>
        <taxon>Endopterygota</taxon>
        <taxon>Hymenoptera</taxon>
        <taxon>Apocrita</taxon>
        <taxon>Aculeata</taxon>
        <taxon>Apoidea</taxon>
        <taxon>Anthophila</taxon>
        <taxon>Apidae</taxon>
        <taxon>Melipona</taxon>
    </lineage>
</organism>
<dbReference type="Proteomes" id="UP001177670">
    <property type="component" value="Unassembled WGS sequence"/>
</dbReference>
<name>A0AA40KEX0_9HYME</name>
<accession>A0AA40KEX0</accession>
<dbReference type="EMBL" id="JAHYIQ010000049">
    <property type="protein sequence ID" value="KAK1117624.1"/>
    <property type="molecule type" value="Genomic_DNA"/>
</dbReference>
<gene>
    <name evidence="1" type="ORF">K0M31_015797</name>
</gene>
<sequence>MTRSIIKELCSGAEHNTSRRALRLGSRNTLSCPEVPNAMAFSHLRSLYLALRNRISKQSL</sequence>
<evidence type="ECO:0000313" key="1">
    <source>
        <dbReference type="EMBL" id="KAK1117624.1"/>
    </source>
</evidence>
<comment type="caution">
    <text evidence="1">The sequence shown here is derived from an EMBL/GenBank/DDBJ whole genome shotgun (WGS) entry which is preliminary data.</text>
</comment>
<keyword evidence="2" id="KW-1185">Reference proteome</keyword>
<proteinExistence type="predicted"/>
<protein>
    <submittedName>
        <fullName evidence="1">Uncharacterized protein</fullName>
    </submittedName>
</protein>